<keyword evidence="1" id="KW-0479">Metal-binding</keyword>
<name>A0AAC9HV72_9PSEU</name>
<evidence type="ECO:0000256" key="2">
    <source>
        <dbReference type="SAM" id="MobiDB-lite"/>
    </source>
</evidence>
<feature type="compositionally biased region" description="Basic and acidic residues" evidence="2">
    <location>
        <begin position="182"/>
        <end position="192"/>
    </location>
</feature>
<dbReference type="Proteomes" id="UP000095210">
    <property type="component" value="Chromosome"/>
</dbReference>
<evidence type="ECO:0000313" key="4">
    <source>
        <dbReference type="Proteomes" id="UP000095210"/>
    </source>
</evidence>
<dbReference type="RefSeq" id="WP_069852729.1">
    <property type="nucleotide sequence ID" value="NZ_CP014859.1"/>
</dbReference>
<feature type="binding site" evidence="1">
    <location>
        <position position="247"/>
    </location>
    <ligand>
        <name>substrate</name>
    </ligand>
</feature>
<keyword evidence="1" id="KW-0349">Heme</keyword>
<accession>A0AAC9HV72</accession>
<comment type="subunit">
    <text evidence="1">Homotetramer.</text>
</comment>
<gene>
    <name evidence="1" type="primary">kynA</name>
    <name evidence="3" type="ORF">TL08_25750</name>
</gene>
<feature type="region of interest" description="Disordered" evidence="2">
    <location>
        <begin position="174"/>
        <end position="193"/>
    </location>
</feature>
<feature type="binding site" evidence="1">
    <location>
        <position position="112"/>
    </location>
    <ligand>
        <name>substrate</name>
    </ligand>
</feature>
<dbReference type="Pfam" id="PF03301">
    <property type="entry name" value="Trp_dioxygenase"/>
    <property type="match status" value="2"/>
</dbReference>
<keyword evidence="1" id="KW-0823">Tryptophan catabolism</keyword>
<protein>
    <recommendedName>
        <fullName evidence="1">Tryptophan 2,3-dioxygenase</fullName>
        <shortName evidence="1">TDO</shortName>
        <ecNumber evidence="1">1.13.11.11</ecNumber>
    </recommendedName>
    <alternativeName>
        <fullName evidence="1">Tryptamin 2,3-dioxygenase</fullName>
    </alternativeName>
    <alternativeName>
        <fullName evidence="1">Tryptophan oxygenase</fullName>
        <shortName evidence="1">TO</shortName>
        <shortName evidence="1">TRPO</shortName>
    </alternativeName>
    <alternativeName>
        <fullName evidence="1">Tryptophan pyrrolase</fullName>
    </alternativeName>
    <alternativeName>
        <fullName evidence="1">Tryptophanase</fullName>
    </alternativeName>
</protein>
<dbReference type="EC" id="1.13.11.11" evidence="1"/>
<proteinExistence type="inferred from homology"/>
<dbReference type="SUPFAM" id="SSF140959">
    <property type="entry name" value="Indolic compounds 2,3-dioxygenase-like"/>
    <property type="match status" value="1"/>
</dbReference>
<dbReference type="KEGG" id="ahm:TL08_25750"/>
<dbReference type="GO" id="GO:0046872">
    <property type="term" value="F:metal ion binding"/>
    <property type="evidence" value="ECO:0007669"/>
    <property type="project" value="UniProtKB-KW"/>
</dbReference>
<evidence type="ECO:0000256" key="1">
    <source>
        <dbReference type="HAMAP-Rule" id="MF_01972"/>
    </source>
</evidence>
<keyword evidence="1" id="KW-0408">Iron</keyword>
<dbReference type="PANTHER" id="PTHR10138">
    <property type="entry name" value="TRYPTOPHAN 2,3-DIOXYGENASE"/>
    <property type="match status" value="1"/>
</dbReference>
<dbReference type="HAMAP" id="MF_01972">
    <property type="entry name" value="T23O"/>
    <property type="match status" value="1"/>
</dbReference>
<dbReference type="GO" id="GO:0004833">
    <property type="term" value="F:L-tryptophan 2,3-dioxygenase activity"/>
    <property type="evidence" value="ECO:0007669"/>
    <property type="project" value="UniProtKB-UniRule"/>
</dbReference>
<comment type="similarity">
    <text evidence="1">Belongs to the tryptophan 2,3-dioxygenase family.</text>
</comment>
<comment type="cofactor">
    <cofactor evidence="1">
        <name>heme</name>
        <dbReference type="ChEBI" id="CHEBI:30413"/>
    </cofactor>
    <text evidence="1">Binds 1 heme group per subunit.</text>
</comment>
<evidence type="ECO:0000313" key="3">
    <source>
        <dbReference type="EMBL" id="AOS65920.1"/>
    </source>
</evidence>
<dbReference type="AlphaFoldDB" id="A0AAC9HV72"/>
<comment type="caution">
    <text evidence="1">Lacks conserved residue(s) required for the propagation of feature annotation.</text>
</comment>
<organism evidence="3 4">
    <name type="scientific">Actinoalloteichus hymeniacidonis</name>
    <dbReference type="NCBI Taxonomy" id="340345"/>
    <lineage>
        <taxon>Bacteria</taxon>
        <taxon>Bacillati</taxon>
        <taxon>Actinomycetota</taxon>
        <taxon>Actinomycetes</taxon>
        <taxon>Pseudonocardiales</taxon>
        <taxon>Pseudonocardiaceae</taxon>
        <taxon>Actinoalloteichus</taxon>
    </lineage>
</organism>
<comment type="catalytic activity">
    <reaction evidence="1">
        <text>L-tryptophan + O2 = N-formyl-L-kynurenine</text>
        <dbReference type="Rhea" id="RHEA:24536"/>
        <dbReference type="ChEBI" id="CHEBI:15379"/>
        <dbReference type="ChEBI" id="CHEBI:57912"/>
        <dbReference type="ChEBI" id="CHEBI:58629"/>
        <dbReference type="EC" id="1.13.11.11"/>
    </reaction>
</comment>
<comment type="pathway">
    <text evidence="1">Amino-acid degradation; L-tryptophan degradation via kynurenine pathway; L-kynurenine from L-tryptophan: step 1/2.</text>
</comment>
<dbReference type="Gene3D" id="1.20.58.480">
    <property type="match status" value="1"/>
</dbReference>
<feature type="binding site" description="axial binding residue" evidence="1">
    <location>
        <position position="233"/>
    </location>
    <ligand>
        <name>heme</name>
        <dbReference type="ChEBI" id="CHEBI:30413"/>
    </ligand>
    <ligandPart>
        <name>Fe</name>
        <dbReference type="ChEBI" id="CHEBI:18248"/>
    </ligandPart>
</feature>
<keyword evidence="4" id="KW-1185">Reference proteome</keyword>
<keyword evidence="1 3" id="KW-0560">Oxidoreductase</keyword>
<dbReference type="GO" id="GO:0019441">
    <property type="term" value="P:L-tryptophan catabolic process to kynurenine"/>
    <property type="evidence" value="ECO:0007669"/>
    <property type="project" value="UniProtKB-UniRule"/>
</dbReference>
<dbReference type="InterPro" id="IPR037217">
    <property type="entry name" value="Trp/Indoleamine_2_3_dOase-like"/>
</dbReference>
<comment type="function">
    <text evidence="1">Heme-dependent dioxygenase that catalyzes the oxidative cleavage of the L-tryptophan (L-Trp) pyrrole ring and converts L-tryptophan to N-formyl-L-kynurenine. Catalyzes the oxidative cleavage of the indole moiety.</text>
</comment>
<sequence>MEASPDPTTEPHCVFDTSTPYDDYIRADALTRLARPRTDDPAELAFLISSQVMELWFTLLIHEWRTAVRLLAEDDLPGAMTALRRSLPTLSALNAAWQPIARLTPAQFDSYRPALGKGSGFQSARYRELEFLLGEKSANMLKPHEGTPRAHAELTEALLAPSLHDAAVDFVQRKSAPLPQPTRERDRTHSHPADPAIEQLWRRVYNGDDRELIELGEVLTDIAEGFWRWRSDHLMATRRAMGSKPGTGGSAGVTWLERRAARLVFPELWTVRTDG</sequence>
<dbReference type="EMBL" id="CP014859">
    <property type="protein sequence ID" value="AOS65920.1"/>
    <property type="molecule type" value="Genomic_DNA"/>
</dbReference>
<dbReference type="InterPro" id="IPR004981">
    <property type="entry name" value="Trp_2_3_dOase"/>
</dbReference>
<keyword evidence="1" id="KW-0223">Dioxygenase</keyword>
<dbReference type="GO" id="GO:0020037">
    <property type="term" value="F:heme binding"/>
    <property type="evidence" value="ECO:0007669"/>
    <property type="project" value="UniProtKB-UniRule"/>
</dbReference>
<dbReference type="GO" id="GO:0019442">
    <property type="term" value="P:L-tryptophan catabolic process to acetyl-CoA"/>
    <property type="evidence" value="ECO:0007669"/>
    <property type="project" value="TreeGrafter"/>
</dbReference>
<dbReference type="PANTHER" id="PTHR10138:SF0">
    <property type="entry name" value="TRYPTOPHAN 2,3-DIOXYGENASE"/>
    <property type="match status" value="1"/>
</dbReference>
<reference evidence="4" key="1">
    <citation type="submission" date="2016-03" db="EMBL/GenBank/DDBJ databases">
        <title>Complete genome sequence of the type strain Actinoalloteichus hymeniacidonis DSM 45092.</title>
        <authorList>
            <person name="Schaffert L."/>
            <person name="Albersmeier A."/>
            <person name="Winkler A."/>
            <person name="Kalinowski J."/>
            <person name="Zotchev S."/>
            <person name="Ruckert C."/>
        </authorList>
    </citation>
    <scope>NUCLEOTIDE SEQUENCE [LARGE SCALE GENOMIC DNA]</scope>
    <source>
        <strain evidence="4">HPA177(T) (DSM 45092(T))</strain>
    </source>
</reference>